<dbReference type="Proteomes" id="UP001457282">
    <property type="component" value="Unassembled WGS sequence"/>
</dbReference>
<keyword evidence="9 18" id="KW-0547">Nucleotide-binding</keyword>
<dbReference type="InterPro" id="IPR011009">
    <property type="entry name" value="Kinase-like_dom_sf"/>
</dbReference>
<dbReference type="GO" id="GO:0004674">
    <property type="term" value="F:protein serine/threonine kinase activity"/>
    <property type="evidence" value="ECO:0007669"/>
    <property type="project" value="UniProtKB-KW"/>
</dbReference>
<dbReference type="InterPro" id="IPR017441">
    <property type="entry name" value="Protein_kinase_ATP_BS"/>
</dbReference>
<name>A0AAW1XDT9_RUBAR</name>
<keyword evidence="5" id="KW-0597">Phosphoprotein</keyword>
<accession>A0AAW1XDT9</accession>
<dbReference type="SUPFAM" id="SSF56112">
    <property type="entry name" value="Protein kinase-like (PK-like)"/>
    <property type="match status" value="1"/>
</dbReference>
<gene>
    <name evidence="23" type="ORF">M0R45_021834</name>
</gene>
<evidence type="ECO:0000256" key="13">
    <source>
        <dbReference type="ARBA" id="ARBA00023136"/>
    </source>
</evidence>
<dbReference type="FunFam" id="3.30.200.20:FF:000214">
    <property type="entry name" value="WAK1-OsWAK receptor-like cytoplasmic kinase (OsWAK-RLCK)"/>
    <property type="match status" value="1"/>
</dbReference>
<feature type="region of interest" description="Disordered" evidence="19">
    <location>
        <begin position="589"/>
        <end position="650"/>
    </location>
</feature>
<evidence type="ECO:0000256" key="11">
    <source>
        <dbReference type="ARBA" id="ARBA00022840"/>
    </source>
</evidence>
<evidence type="ECO:0000256" key="2">
    <source>
        <dbReference type="ARBA" id="ARBA00012513"/>
    </source>
</evidence>
<reference evidence="23 24" key="1">
    <citation type="journal article" date="2023" name="G3 (Bethesda)">
        <title>A chromosome-length genome assembly and annotation of blackberry (Rubus argutus, cv. 'Hillquist').</title>
        <authorList>
            <person name="Bruna T."/>
            <person name="Aryal R."/>
            <person name="Dudchenko O."/>
            <person name="Sargent D.J."/>
            <person name="Mead D."/>
            <person name="Buti M."/>
            <person name="Cavallini A."/>
            <person name="Hytonen T."/>
            <person name="Andres J."/>
            <person name="Pham M."/>
            <person name="Weisz D."/>
            <person name="Mascagni F."/>
            <person name="Usai G."/>
            <person name="Natali L."/>
            <person name="Bassil N."/>
            <person name="Fernandez G.E."/>
            <person name="Lomsadze A."/>
            <person name="Armour M."/>
            <person name="Olukolu B."/>
            <person name="Poorten T."/>
            <person name="Britton C."/>
            <person name="Davik J."/>
            <person name="Ashrafi H."/>
            <person name="Aiden E.L."/>
            <person name="Borodovsky M."/>
            <person name="Worthington M."/>
        </authorList>
    </citation>
    <scope>NUCLEOTIDE SEQUENCE [LARGE SCALE GENOMIC DNA]</scope>
    <source>
        <strain evidence="23">PI 553951</strain>
    </source>
</reference>
<evidence type="ECO:0000256" key="15">
    <source>
        <dbReference type="ARBA" id="ARBA00023180"/>
    </source>
</evidence>
<dbReference type="InterPro" id="IPR000719">
    <property type="entry name" value="Prot_kinase_dom"/>
</dbReference>
<keyword evidence="3" id="KW-1003">Cell membrane</keyword>
<evidence type="ECO:0000256" key="10">
    <source>
        <dbReference type="ARBA" id="ARBA00022777"/>
    </source>
</evidence>
<evidence type="ECO:0000256" key="1">
    <source>
        <dbReference type="ARBA" id="ARBA00004251"/>
    </source>
</evidence>
<evidence type="ECO:0000256" key="3">
    <source>
        <dbReference type="ARBA" id="ARBA00022475"/>
    </source>
</evidence>
<dbReference type="PANTHER" id="PTHR46008">
    <property type="entry name" value="LEAF RUST 10 DISEASE-RESISTANCE LOCUS RECEPTOR-LIKE PROTEIN KINASE-LIKE 1.4"/>
    <property type="match status" value="1"/>
</dbReference>
<dbReference type="Gene3D" id="1.10.510.10">
    <property type="entry name" value="Transferase(Phosphotransferase) domain 1"/>
    <property type="match status" value="1"/>
</dbReference>
<dbReference type="Gene3D" id="3.30.200.20">
    <property type="entry name" value="Phosphorylase Kinase, domain 1"/>
    <property type="match status" value="1"/>
</dbReference>
<evidence type="ECO:0000313" key="23">
    <source>
        <dbReference type="EMBL" id="KAK9934699.1"/>
    </source>
</evidence>
<evidence type="ECO:0000256" key="4">
    <source>
        <dbReference type="ARBA" id="ARBA00022527"/>
    </source>
</evidence>
<keyword evidence="14" id="KW-0675">Receptor</keyword>
<dbReference type="PROSITE" id="PS00107">
    <property type="entry name" value="PROTEIN_KINASE_ATP"/>
    <property type="match status" value="1"/>
</dbReference>
<dbReference type="PROSITE" id="PS50011">
    <property type="entry name" value="PROTEIN_KINASE_DOM"/>
    <property type="match status" value="1"/>
</dbReference>
<keyword evidence="11 18" id="KW-0067">ATP-binding</keyword>
<keyword evidence="24" id="KW-1185">Reference proteome</keyword>
<dbReference type="PANTHER" id="PTHR46008:SF2">
    <property type="entry name" value="LEAF RUST 10 DISEASE-RESISTANCE LOCUS RECEPTOR-LIKE PROTEIN KINASE-LIKE 1.4"/>
    <property type="match status" value="1"/>
</dbReference>
<evidence type="ECO:0000256" key="9">
    <source>
        <dbReference type="ARBA" id="ARBA00022741"/>
    </source>
</evidence>
<feature type="binding site" evidence="18">
    <location>
        <position position="338"/>
    </location>
    <ligand>
        <name>ATP</name>
        <dbReference type="ChEBI" id="CHEBI:30616"/>
    </ligand>
</feature>
<comment type="catalytic activity">
    <reaction evidence="16">
        <text>L-threonyl-[protein] + ATP = O-phospho-L-threonyl-[protein] + ADP + H(+)</text>
        <dbReference type="Rhea" id="RHEA:46608"/>
        <dbReference type="Rhea" id="RHEA-COMP:11060"/>
        <dbReference type="Rhea" id="RHEA-COMP:11605"/>
        <dbReference type="ChEBI" id="CHEBI:15378"/>
        <dbReference type="ChEBI" id="CHEBI:30013"/>
        <dbReference type="ChEBI" id="CHEBI:30616"/>
        <dbReference type="ChEBI" id="CHEBI:61977"/>
        <dbReference type="ChEBI" id="CHEBI:456216"/>
        <dbReference type="EC" id="2.7.11.1"/>
    </reaction>
</comment>
<feature type="transmembrane region" description="Helical" evidence="20">
    <location>
        <begin position="238"/>
        <end position="259"/>
    </location>
</feature>
<feature type="compositionally biased region" description="Polar residues" evidence="19">
    <location>
        <begin position="632"/>
        <end position="650"/>
    </location>
</feature>
<evidence type="ECO:0000256" key="6">
    <source>
        <dbReference type="ARBA" id="ARBA00022679"/>
    </source>
</evidence>
<dbReference type="EMBL" id="JBEDUW010000004">
    <property type="protein sequence ID" value="KAK9934699.1"/>
    <property type="molecule type" value="Genomic_DNA"/>
</dbReference>
<keyword evidence="7 20" id="KW-0812">Transmembrane</keyword>
<keyword evidence="6" id="KW-0808">Transferase</keyword>
<evidence type="ECO:0000256" key="12">
    <source>
        <dbReference type="ARBA" id="ARBA00022989"/>
    </source>
</evidence>
<dbReference type="InterPro" id="IPR008271">
    <property type="entry name" value="Ser/Thr_kinase_AS"/>
</dbReference>
<comment type="subcellular location">
    <subcellularLocation>
        <location evidence="1">Cell membrane</location>
        <topology evidence="1">Single-pass type I membrane protein</topology>
    </subcellularLocation>
</comment>
<comment type="caution">
    <text evidence="23">The sequence shown here is derived from an EMBL/GenBank/DDBJ whole genome shotgun (WGS) entry which is preliminary data.</text>
</comment>
<dbReference type="AlphaFoldDB" id="A0AAW1XDT9"/>
<dbReference type="Pfam" id="PF00069">
    <property type="entry name" value="Pkinase"/>
    <property type="match status" value="1"/>
</dbReference>
<evidence type="ECO:0000256" key="20">
    <source>
        <dbReference type="SAM" id="Phobius"/>
    </source>
</evidence>
<dbReference type="FunFam" id="1.10.510.10:FF:000161">
    <property type="entry name" value="Wall-associated receptor kinase-like 20"/>
    <property type="match status" value="1"/>
</dbReference>
<protein>
    <recommendedName>
        <fullName evidence="2">non-specific serine/threonine protein kinase</fullName>
        <ecNumber evidence="2">2.7.11.1</ecNumber>
    </recommendedName>
</protein>
<dbReference type="GO" id="GO:0005886">
    <property type="term" value="C:plasma membrane"/>
    <property type="evidence" value="ECO:0007669"/>
    <property type="project" value="UniProtKB-SubCell"/>
</dbReference>
<evidence type="ECO:0000256" key="21">
    <source>
        <dbReference type="SAM" id="SignalP"/>
    </source>
</evidence>
<evidence type="ECO:0000256" key="19">
    <source>
        <dbReference type="SAM" id="MobiDB-lite"/>
    </source>
</evidence>
<keyword evidence="12 20" id="KW-1133">Transmembrane helix</keyword>
<evidence type="ECO:0000256" key="8">
    <source>
        <dbReference type="ARBA" id="ARBA00022729"/>
    </source>
</evidence>
<feature type="compositionally biased region" description="Acidic residues" evidence="19">
    <location>
        <begin position="593"/>
        <end position="602"/>
    </location>
</feature>
<feature type="chain" id="PRO_5043396683" description="non-specific serine/threonine protein kinase" evidence="21">
    <location>
        <begin position="22"/>
        <end position="650"/>
    </location>
</feature>
<sequence>MAPVVLLIFSVLSHLVVLHYAVEDGHNTHCPAYLCNEKVGSIGFPFKNKTHSPECGLYTVDCSDRSSPKIQLKDEGYWFAFESITQLNSVSIKDDEPERLLKSDDCNDDTFDMLSLPSSSPIVHVFAHNLTLFKCPNDTSTLDEETSFRKQCGNANHTYYTTASNTSPAPHNCSIIYLPAPDLTLHGYPKWPARFTLQLVVTKECYECYVKGGVCQNDKGEFKCANIVKGKKNFKLKLGLGFGIGGAAVLLVACLFILWQRYKQKHASSNLLSRNISSQPYTKSDLEGGTAYFGVSVFTYNELEEATNHFDSEKELGDGGFGTVYHGKLKDGREVAVKRLYEHNYKRVEQFMNEIEILTRLRHQNLVSLYGCTSRRSRELLLVYEYIPNGTVADHLHGDLADRGLLTWPIRMSIAIETASALSYLHATDIVHRDVKTTNILLDNNFCVKVADFGLSRLFPLDVTHVSTAPQGTPGYVDPEYHQCYQLTSKSDVYSFGVVLIELISSLPAVDITRHRHEINLSNIAINKIQRGLYSELVDSCLGFESDHEVKRMTIAVAELAFQCLQQDNDARPTMSEVLESLHMIESGKDVPENLEEGFDDAEMGKNRQPPPSPECDELVLLKNMKPPPSPISVTQNWPSTRSSTPNASS</sequence>
<dbReference type="PROSITE" id="PS00108">
    <property type="entry name" value="PROTEIN_KINASE_ST"/>
    <property type="match status" value="1"/>
</dbReference>
<keyword evidence="4" id="KW-0723">Serine/threonine-protein kinase</keyword>
<evidence type="ECO:0000259" key="22">
    <source>
        <dbReference type="PROSITE" id="PS50011"/>
    </source>
</evidence>
<dbReference type="GO" id="GO:0005524">
    <property type="term" value="F:ATP binding"/>
    <property type="evidence" value="ECO:0007669"/>
    <property type="project" value="UniProtKB-UniRule"/>
</dbReference>
<feature type="signal peptide" evidence="21">
    <location>
        <begin position="1"/>
        <end position="21"/>
    </location>
</feature>
<evidence type="ECO:0000256" key="16">
    <source>
        <dbReference type="ARBA" id="ARBA00047899"/>
    </source>
</evidence>
<dbReference type="SMART" id="SM00220">
    <property type="entry name" value="S_TKc"/>
    <property type="match status" value="1"/>
</dbReference>
<keyword evidence="10" id="KW-0418">Kinase</keyword>
<keyword evidence="8 21" id="KW-0732">Signal</keyword>
<evidence type="ECO:0000256" key="7">
    <source>
        <dbReference type="ARBA" id="ARBA00022692"/>
    </source>
</evidence>
<evidence type="ECO:0000313" key="24">
    <source>
        <dbReference type="Proteomes" id="UP001457282"/>
    </source>
</evidence>
<feature type="domain" description="Protein kinase" evidence="22">
    <location>
        <begin position="310"/>
        <end position="586"/>
    </location>
</feature>
<keyword evidence="15" id="KW-0325">Glycoprotein</keyword>
<organism evidence="23 24">
    <name type="scientific">Rubus argutus</name>
    <name type="common">Southern blackberry</name>
    <dbReference type="NCBI Taxonomy" id="59490"/>
    <lineage>
        <taxon>Eukaryota</taxon>
        <taxon>Viridiplantae</taxon>
        <taxon>Streptophyta</taxon>
        <taxon>Embryophyta</taxon>
        <taxon>Tracheophyta</taxon>
        <taxon>Spermatophyta</taxon>
        <taxon>Magnoliopsida</taxon>
        <taxon>eudicotyledons</taxon>
        <taxon>Gunneridae</taxon>
        <taxon>Pentapetalae</taxon>
        <taxon>rosids</taxon>
        <taxon>fabids</taxon>
        <taxon>Rosales</taxon>
        <taxon>Rosaceae</taxon>
        <taxon>Rosoideae</taxon>
        <taxon>Rosoideae incertae sedis</taxon>
        <taxon>Rubus</taxon>
    </lineage>
</organism>
<evidence type="ECO:0000256" key="14">
    <source>
        <dbReference type="ARBA" id="ARBA00023170"/>
    </source>
</evidence>
<proteinExistence type="predicted"/>
<dbReference type="EC" id="2.7.11.1" evidence="2"/>
<evidence type="ECO:0000256" key="17">
    <source>
        <dbReference type="ARBA" id="ARBA00048679"/>
    </source>
</evidence>
<comment type="catalytic activity">
    <reaction evidence="17">
        <text>L-seryl-[protein] + ATP = O-phospho-L-seryl-[protein] + ADP + H(+)</text>
        <dbReference type="Rhea" id="RHEA:17989"/>
        <dbReference type="Rhea" id="RHEA-COMP:9863"/>
        <dbReference type="Rhea" id="RHEA-COMP:11604"/>
        <dbReference type="ChEBI" id="CHEBI:15378"/>
        <dbReference type="ChEBI" id="CHEBI:29999"/>
        <dbReference type="ChEBI" id="CHEBI:30616"/>
        <dbReference type="ChEBI" id="CHEBI:83421"/>
        <dbReference type="ChEBI" id="CHEBI:456216"/>
        <dbReference type="EC" id="2.7.11.1"/>
    </reaction>
</comment>
<evidence type="ECO:0000256" key="18">
    <source>
        <dbReference type="PROSITE-ProRule" id="PRU10141"/>
    </source>
</evidence>
<evidence type="ECO:0000256" key="5">
    <source>
        <dbReference type="ARBA" id="ARBA00022553"/>
    </source>
</evidence>
<keyword evidence="13 20" id="KW-0472">Membrane</keyword>